<dbReference type="SMART" id="SM00248">
    <property type="entry name" value="ANK"/>
    <property type="match status" value="3"/>
</dbReference>
<dbReference type="EMBL" id="UGOG01000001">
    <property type="protein sequence ID" value="STX63547.1"/>
    <property type="molecule type" value="Genomic_DNA"/>
</dbReference>
<gene>
    <name evidence="2" type="primary">ankQ</name>
    <name evidence="1" type="ORF">Lmor_3077</name>
    <name evidence="2" type="ORF">NCTC12239_02492</name>
</gene>
<name>A0A378JZS1_9GAMM</name>
<protein>
    <submittedName>
        <fullName evidence="2">Substrate of the Dot/Icm secretion system</fullName>
    </submittedName>
</protein>
<accession>A0A378JZS1</accession>
<organism evidence="2 4">
    <name type="scientific">Legionella moravica</name>
    <dbReference type="NCBI Taxonomy" id="39962"/>
    <lineage>
        <taxon>Bacteria</taxon>
        <taxon>Pseudomonadati</taxon>
        <taxon>Pseudomonadota</taxon>
        <taxon>Gammaproteobacteria</taxon>
        <taxon>Legionellales</taxon>
        <taxon>Legionellaceae</taxon>
        <taxon>Legionella</taxon>
    </lineage>
</organism>
<dbReference type="InterPro" id="IPR002110">
    <property type="entry name" value="Ankyrin_rpt"/>
</dbReference>
<reference evidence="2 4" key="2">
    <citation type="submission" date="2018-06" db="EMBL/GenBank/DDBJ databases">
        <authorList>
            <consortium name="Pathogen Informatics"/>
            <person name="Doyle S."/>
        </authorList>
    </citation>
    <scope>NUCLEOTIDE SEQUENCE [LARGE SCALE GENOMIC DNA]</scope>
    <source>
        <strain evidence="2 4">NCTC12239</strain>
    </source>
</reference>
<proteinExistence type="predicted"/>
<sequence>MSASASVIKKKILHDKLILIINREFIQIDEIDQIVQEELHYYGSNPDMVSYELDLLTHLGHLVSFIRQRQFTNPLWALHIFLDKNTRPETNKALISAILMTQEKDDKSYEVICRLAQENKLEYYTNISMVPPVRIYRRSEHDEHDEYDEYTEWYFLFELFSLTRIAPPELIPIIADWLIETTPSIMHFSAVINFLNTLSGTLVVHQKIFKELMSCFHSTAQIETLESIFKFLQKHDLLHEKVLQLVISRLEHINSIRTFFTVYHLELEQNHRQLSILEFLPLYCQLTQVSAESYDDKVSSNTPLHLSVIERNRANLETSLSLANHKLLIRASYENTALLLACKLGDRAAARLILAKMRELDCDVNQKDSHGMSALHWACFYHFDDLIEELRVAGANDQLKNTDGKDCFFFYHHRFTLRDFKRNGREIIDGEVKLENPGLTDLCFHMEKIALNLNLTTPDELMTLYRSNELAQIRSASRFQLFFLAFRTRLVNWLEKQHGSEAQATLPLTGPN</sequence>
<evidence type="ECO:0000313" key="3">
    <source>
        <dbReference type="Proteomes" id="UP000054985"/>
    </source>
</evidence>
<evidence type="ECO:0000313" key="1">
    <source>
        <dbReference type="EMBL" id="KTD30970.1"/>
    </source>
</evidence>
<dbReference type="PANTHER" id="PTHR24118">
    <property type="entry name" value="POTE ANKYRIN DOMAIN"/>
    <property type="match status" value="1"/>
</dbReference>
<reference evidence="1 3" key="1">
    <citation type="submission" date="2015-11" db="EMBL/GenBank/DDBJ databases">
        <title>Genomic analysis of 38 Legionella species identifies large and diverse effector repertoires.</title>
        <authorList>
            <person name="Burstein D."/>
            <person name="Amaro F."/>
            <person name="Zusman T."/>
            <person name="Lifshitz Z."/>
            <person name="Cohen O."/>
            <person name="Gilbert J.A."/>
            <person name="Pupko T."/>
            <person name="Shuman H.A."/>
            <person name="Segal G."/>
        </authorList>
    </citation>
    <scope>NUCLEOTIDE SEQUENCE [LARGE SCALE GENOMIC DNA]</scope>
    <source>
        <strain evidence="1 3">ATCC 43877</strain>
    </source>
</reference>
<dbReference type="InterPro" id="IPR036770">
    <property type="entry name" value="Ankyrin_rpt-contain_sf"/>
</dbReference>
<dbReference type="AlphaFoldDB" id="A0A378JZS1"/>
<dbReference type="OrthoDB" id="8960888at2"/>
<evidence type="ECO:0000313" key="2">
    <source>
        <dbReference type="EMBL" id="STX63547.1"/>
    </source>
</evidence>
<dbReference type="PANTHER" id="PTHR24118:SF99">
    <property type="entry name" value="POTE ANKYRIN DOMAIN FAMILY MEMBER 3C-RELATED"/>
    <property type="match status" value="1"/>
</dbReference>
<dbReference type="NCBIfam" id="NF043027">
    <property type="entry name" value="T4SS_AnkQ"/>
    <property type="match status" value="1"/>
</dbReference>
<keyword evidence="3" id="KW-1185">Reference proteome</keyword>
<dbReference type="Proteomes" id="UP000054985">
    <property type="component" value="Unassembled WGS sequence"/>
</dbReference>
<dbReference type="Pfam" id="PF12796">
    <property type="entry name" value="Ank_2"/>
    <property type="match status" value="1"/>
</dbReference>
<dbReference type="InterPro" id="IPR050019">
    <property type="entry name" value="T4SS_AnkQ"/>
</dbReference>
<dbReference type="Gene3D" id="1.25.40.20">
    <property type="entry name" value="Ankyrin repeat-containing domain"/>
    <property type="match status" value="1"/>
</dbReference>
<dbReference type="RefSeq" id="WP_028384797.1">
    <property type="nucleotide sequence ID" value="NZ_CAAAJG010000017.1"/>
</dbReference>
<dbReference type="EMBL" id="LNYN01000042">
    <property type="protein sequence ID" value="KTD30970.1"/>
    <property type="molecule type" value="Genomic_DNA"/>
</dbReference>
<evidence type="ECO:0000313" key="4">
    <source>
        <dbReference type="Proteomes" id="UP000254040"/>
    </source>
</evidence>
<dbReference type="SUPFAM" id="SSF48403">
    <property type="entry name" value="Ankyrin repeat"/>
    <property type="match status" value="1"/>
</dbReference>
<dbReference type="Proteomes" id="UP000254040">
    <property type="component" value="Unassembled WGS sequence"/>
</dbReference>
<dbReference type="STRING" id="39962.Lmor_3077"/>